<feature type="transmembrane region" description="Helical" evidence="1">
    <location>
        <begin position="142"/>
        <end position="165"/>
    </location>
</feature>
<dbReference type="EMBL" id="JAJSOW010000002">
    <property type="protein sequence ID" value="KAI9199047.1"/>
    <property type="molecule type" value="Genomic_DNA"/>
</dbReference>
<dbReference type="InterPro" id="IPR027949">
    <property type="entry name" value="Chloroplast_duf"/>
</dbReference>
<keyword evidence="3" id="KW-1185">Reference proteome</keyword>
<evidence type="ECO:0008006" key="4">
    <source>
        <dbReference type="Google" id="ProtNLM"/>
    </source>
</evidence>
<keyword evidence="1" id="KW-0812">Transmembrane</keyword>
<reference evidence="2 3" key="1">
    <citation type="journal article" date="2022" name="Plant J.">
        <title>Strategies of tolerance reflected in two North American maple genomes.</title>
        <authorList>
            <person name="McEvoy S.L."/>
            <person name="Sezen U.U."/>
            <person name="Trouern-Trend A."/>
            <person name="McMahon S.M."/>
            <person name="Schaberg P.G."/>
            <person name="Yang J."/>
            <person name="Wegrzyn J.L."/>
            <person name="Swenson N.G."/>
        </authorList>
    </citation>
    <scope>NUCLEOTIDE SEQUENCE [LARGE SCALE GENOMIC DNA]</scope>
    <source>
        <strain evidence="2">91603</strain>
    </source>
</reference>
<evidence type="ECO:0000256" key="1">
    <source>
        <dbReference type="SAM" id="Phobius"/>
    </source>
</evidence>
<protein>
    <recommendedName>
        <fullName evidence="4">F-box protein</fullName>
    </recommendedName>
</protein>
<dbReference type="AlphaFoldDB" id="A0AAD5JQN3"/>
<feature type="transmembrane region" description="Helical" evidence="1">
    <location>
        <begin position="113"/>
        <end position="136"/>
    </location>
</feature>
<name>A0AAD5JQN3_ACENE</name>
<evidence type="ECO:0000313" key="2">
    <source>
        <dbReference type="EMBL" id="KAI9199047.1"/>
    </source>
</evidence>
<keyword evidence="1" id="KW-0472">Membrane</keyword>
<sequence length="424" mass="46152">MSIIQASSIIMFSSSSSSSSSLCFSRGRGRVNATINAPKKINFNPLIALSKHQEYPSMSSGGRRILFTENVASSDHDHDPEVAAKFYAVMEAVADRVEMHRNIGEQRNNWNNLLLNSINAMTLSAATMTGMAAIAANGGTLLALKLSSAVLYASVTAMLAAMNVIQPSQLAEEQRNASRLFKQLHRELQTVVALGSSSPTVCDVNEATERVSALDKAFPLPLLGDKMIEKFPNVVEPAVWWTDQKIMRLSKRRGNDNNNGWNLKLEEEMRNIVGVLKTKDMDDYMKLGEKALKLNKMLAISGPILTGIAAIGSAFVGTTNGSLAVMVGVMCGAIASVVNTFEHGGQIGMVFEMYRSNAGFFKLMQETIESNVNERDVERRENGQVFQTKVALQLGRSLSELRHLAASAASSSSSDEEEFASKLF</sequence>
<proteinExistence type="predicted"/>
<dbReference type="PANTHER" id="PTHR33358">
    <property type="entry name" value="F-BOX PROTEIN WITH A DOMAIN PROTEIN"/>
    <property type="match status" value="1"/>
</dbReference>
<feature type="transmembrane region" description="Helical" evidence="1">
    <location>
        <begin position="297"/>
        <end position="316"/>
    </location>
</feature>
<evidence type="ECO:0000313" key="3">
    <source>
        <dbReference type="Proteomes" id="UP001064489"/>
    </source>
</evidence>
<dbReference type="PANTHER" id="PTHR33358:SF16">
    <property type="entry name" value="F-BOX PROTEIN"/>
    <property type="match status" value="1"/>
</dbReference>
<keyword evidence="1" id="KW-1133">Transmembrane helix</keyword>
<accession>A0AAD5JQN3</accession>
<dbReference type="Pfam" id="PF14476">
    <property type="entry name" value="Chloroplast_duf"/>
    <property type="match status" value="1"/>
</dbReference>
<comment type="caution">
    <text evidence="2">The sequence shown here is derived from an EMBL/GenBank/DDBJ whole genome shotgun (WGS) entry which is preliminary data.</text>
</comment>
<organism evidence="2 3">
    <name type="scientific">Acer negundo</name>
    <name type="common">Box elder</name>
    <dbReference type="NCBI Taxonomy" id="4023"/>
    <lineage>
        <taxon>Eukaryota</taxon>
        <taxon>Viridiplantae</taxon>
        <taxon>Streptophyta</taxon>
        <taxon>Embryophyta</taxon>
        <taxon>Tracheophyta</taxon>
        <taxon>Spermatophyta</taxon>
        <taxon>Magnoliopsida</taxon>
        <taxon>eudicotyledons</taxon>
        <taxon>Gunneridae</taxon>
        <taxon>Pentapetalae</taxon>
        <taxon>rosids</taxon>
        <taxon>malvids</taxon>
        <taxon>Sapindales</taxon>
        <taxon>Sapindaceae</taxon>
        <taxon>Hippocastanoideae</taxon>
        <taxon>Acereae</taxon>
        <taxon>Acer</taxon>
    </lineage>
</organism>
<dbReference type="Proteomes" id="UP001064489">
    <property type="component" value="Chromosome 13"/>
</dbReference>
<gene>
    <name evidence="2" type="ORF">LWI28_026488</name>
</gene>
<feature type="transmembrane region" description="Helical" evidence="1">
    <location>
        <begin position="322"/>
        <end position="341"/>
    </location>
</feature>